<dbReference type="InterPro" id="IPR005509">
    <property type="entry name" value="AfsA_hotdog_dom"/>
</dbReference>
<sequence>MSVTYKVMHIVTDKHIEFSNNNEIISSSELINLLSDDNSIIPENTTLISGQGISKKQSKEITETIENSQFKDNITYIDQNDNAIDKKYVHKYKDENVLISEPYKTEKDTFASSLLMGDSCAETSDHTTGQHIQGMVLIEAARQMFIGVTETFFKPNKDINYYYIFNDIKTTFTAFAFPIPVNIIYRIEEQKISSSGNMDFKVSIDFYQNGTIVTTTEIEFSAYIATIAKRIEAKKAKHAITSANHIINNYMNSNNLTAI</sequence>
<organism evidence="2">
    <name type="scientific">hydrothermal vent metagenome</name>
    <dbReference type="NCBI Taxonomy" id="652676"/>
    <lineage>
        <taxon>unclassified sequences</taxon>
        <taxon>metagenomes</taxon>
        <taxon>ecological metagenomes</taxon>
    </lineage>
</organism>
<gene>
    <name evidence="2" type="ORF">MNBD_GAMMA11-3003</name>
</gene>
<dbReference type="EMBL" id="UOFG01000035">
    <property type="protein sequence ID" value="VAW58393.1"/>
    <property type="molecule type" value="Genomic_DNA"/>
</dbReference>
<protein>
    <recommendedName>
        <fullName evidence="1">A-factor biosynthesis hotdog domain-containing protein</fullName>
    </recommendedName>
</protein>
<accession>A0A3B0X1K8</accession>
<dbReference type="Pfam" id="PF03756">
    <property type="entry name" value="AfsA"/>
    <property type="match status" value="1"/>
</dbReference>
<proteinExistence type="predicted"/>
<evidence type="ECO:0000313" key="2">
    <source>
        <dbReference type="EMBL" id="VAW58393.1"/>
    </source>
</evidence>
<reference evidence="2" key="1">
    <citation type="submission" date="2018-06" db="EMBL/GenBank/DDBJ databases">
        <authorList>
            <person name="Zhirakovskaya E."/>
        </authorList>
    </citation>
    <scope>NUCLEOTIDE SEQUENCE</scope>
</reference>
<name>A0A3B0X1K8_9ZZZZ</name>
<evidence type="ECO:0000259" key="1">
    <source>
        <dbReference type="Pfam" id="PF03756"/>
    </source>
</evidence>
<feature type="domain" description="A-factor biosynthesis hotdog" evidence="1">
    <location>
        <begin position="88"/>
        <end position="220"/>
    </location>
</feature>
<dbReference type="AlphaFoldDB" id="A0A3B0X1K8"/>